<dbReference type="NCBIfam" id="TIGR00447">
    <property type="entry name" value="pth"/>
    <property type="match status" value="1"/>
</dbReference>
<evidence type="ECO:0000256" key="1">
    <source>
        <dbReference type="ARBA" id="ARBA00013260"/>
    </source>
</evidence>
<dbReference type="InterPro" id="IPR018171">
    <property type="entry name" value="Pept_tRNA_hydro_CS"/>
</dbReference>
<dbReference type="PROSITE" id="PS01196">
    <property type="entry name" value="PEPT_TRNA_HYDROL_2"/>
    <property type="match status" value="1"/>
</dbReference>
<name>A0A9W4UFC5_9PLEO</name>
<dbReference type="AlphaFoldDB" id="A0A9W4UFC5"/>
<evidence type="ECO:0000256" key="6">
    <source>
        <dbReference type="SAM" id="MobiDB-lite"/>
    </source>
</evidence>
<evidence type="ECO:0000256" key="4">
    <source>
        <dbReference type="ARBA" id="ARBA00022884"/>
    </source>
</evidence>
<feature type="compositionally biased region" description="Polar residues" evidence="6">
    <location>
        <begin position="59"/>
        <end position="79"/>
    </location>
</feature>
<feature type="region of interest" description="Disordered" evidence="6">
    <location>
        <begin position="1"/>
        <end position="104"/>
    </location>
</feature>
<dbReference type="OrthoDB" id="1711136at2759"/>
<sequence>MQAPVATADPHPCRESLRQENSTDEESTIETKAPPTSRKERRKQKKNDNNKRTADILTPPSSDAESQPPQTKASKLSKTPPNNPPNNPPKNRPENAPAVIPRPMSAPRNATQKIYPLLVCSLGNPGSAYANTLHSAGHNVTSHIANVKRYRPFTKGLSGLVSRPDNTAYSFGIFQGFRKTKVDGPPEEDDWTFWQSTTLMNVSGPAVKKAWTEFSRKVKGEGSEPRLVIVHDELEAPLGKVSVKAGTGSPRGHNGLKSVQASMGSTKWWRIGVGIGRPESRDANVVSRYVLRKMDNREMIAVENSCTAVVALLREIGEGKR</sequence>
<dbReference type="SUPFAM" id="SSF53178">
    <property type="entry name" value="Peptidyl-tRNA hydrolase-like"/>
    <property type="match status" value="1"/>
</dbReference>
<dbReference type="GO" id="GO:0000049">
    <property type="term" value="F:tRNA binding"/>
    <property type="evidence" value="ECO:0007669"/>
    <property type="project" value="UniProtKB-KW"/>
</dbReference>
<keyword evidence="8" id="KW-1185">Reference proteome</keyword>
<comment type="caution">
    <text evidence="7">The sequence shown here is derived from an EMBL/GenBank/DDBJ whole genome shotgun (WGS) entry which is preliminary data.</text>
</comment>
<evidence type="ECO:0000256" key="2">
    <source>
        <dbReference type="ARBA" id="ARBA00022555"/>
    </source>
</evidence>
<keyword evidence="4" id="KW-0694">RNA-binding</keyword>
<dbReference type="PANTHER" id="PTHR17224:SF1">
    <property type="entry name" value="PEPTIDYL-TRNA HYDROLASE"/>
    <property type="match status" value="1"/>
</dbReference>
<feature type="compositionally biased region" description="Pro residues" evidence="6">
    <location>
        <begin position="81"/>
        <end position="90"/>
    </location>
</feature>
<accession>A0A9W4UFC5</accession>
<evidence type="ECO:0000256" key="5">
    <source>
        <dbReference type="ARBA" id="ARBA00038063"/>
    </source>
</evidence>
<evidence type="ECO:0000313" key="8">
    <source>
        <dbReference type="Proteomes" id="UP001152607"/>
    </source>
</evidence>
<protein>
    <recommendedName>
        <fullName evidence="1">peptidyl-tRNA hydrolase</fullName>
        <ecNumber evidence="1">3.1.1.29</ecNumber>
    </recommendedName>
</protein>
<keyword evidence="2" id="KW-0820">tRNA-binding</keyword>
<dbReference type="GO" id="GO:0004045">
    <property type="term" value="F:peptidyl-tRNA hydrolase activity"/>
    <property type="evidence" value="ECO:0007669"/>
    <property type="project" value="UniProtKB-EC"/>
</dbReference>
<proteinExistence type="inferred from homology"/>
<evidence type="ECO:0000313" key="7">
    <source>
        <dbReference type="EMBL" id="CAI6333283.1"/>
    </source>
</evidence>
<reference evidence="7" key="1">
    <citation type="submission" date="2023-01" db="EMBL/GenBank/DDBJ databases">
        <authorList>
            <person name="Van Ghelder C."/>
            <person name="Rancurel C."/>
        </authorList>
    </citation>
    <scope>NUCLEOTIDE SEQUENCE</scope>
    <source>
        <strain evidence="7">CNCM I-4278</strain>
    </source>
</reference>
<keyword evidence="3" id="KW-0378">Hydrolase</keyword>
<dbReference type="InterPro" id="IPR036416">
    <property type="entry name" value="Pept_tRNA_hydro_sf"/>
</dbReference>
<dbReference type="Proteomes" id="UP001152607">
    <property type="component" value="Unassembled WGS sequence"/>
</dbReference>
<dbReference type="EMBL" id="CAOQHR010000004">
    <property type="protein sequence ID" value="CAI6333283.1"/>
    <property type="molecule type" value="Genomic_DNA"/>
</dbReference>
<dbReference type="Pfam" id="PF01195">
    <property type="entry name" value="Pept_tRNA_hydro"/>
    <property type="match status" value="1"/>
</dbReference>
<organism evidence="7 8">
    <name type="scientific">Periconia digitata</name>
    <dbReference type="NCBI Taxonomy" id="1303443"/>
    <lineage>
        <taxon>Eukaryota</taxon>
        <taxon>Fungi</taxon>
        <taxon>Dikarya</taxon>
        <taxon>Ascomycota</taxon>
        <taxon>Pezizomycotina</taxon>
        <taxon>Dothideomycetes</taxon>
        <taxon>Pleosporomycetidae</taxon>
        <taxon>Pleosporales</taxon>
        <taxon>Massarineae</taxon>
        <taxon>Periconiaceae</taxon>
        <taxon>Periconia</taxon>
    </lineage>
</organism>
<dbReference type="InterPro" id="IPR001328">
    <property type="entry name" value="Pept_tRNA_hydro"/>
</dbReference>
<evidence type="ECO:0000256" key="3">
    <source>
        <dbReference type="ARBA" id="ARBA00022801"/>
    </source>
</evidence>
<dbReference type="PANTHER" id="PTHR17224">
    <property type="entry name" value="PEPTIDYL-TRNA HYDROLASE"/>
    <property type="match status" value="1"/>
</dbReference>
<gene>
    <name evidence="7" type="ORF">PDIGIT_LOCUS6321</name>
</gene>
<dbReference type="EC" id="3.1.1.29" evidence="1"/>
<dbReference type="Gene3D" id="3.40.50.1470">
    <property type="entry name" value="Peptidyl-tRNA hydrolase"/>
    <property type="match status" value="1"/>
</dbReference>
<comment type="similarity">
    <text evidence="5">Belongs to the PTH family.</text>
</comment>